<dbReference type="SUPFAM" id="SSF53671">
    <property type="entry name" value="Aspartate/ornithine carbamoyltransferase"/>
    <property type="match status" value="1"/>
</dbReference>
<feature type="binding site" evidence="6">
    <location>
        <begin position="57"/>
        <end position="60"/>
    </location>
    <ligand>
        <name>carbamoyl phosphate</name>
        <dbReference type="ChEBI" id="CHEBI:58228"/>
    </ligand>
</feature>
<dbReference type="GO" id="GO:0004585">
    <property type="term" value="F:ornithine carbamoyltransferase activity"/>
    <property type="evidence" value="ECO:0007669"/>
    <property type="project" value="UniProtKB-UniRule"/>
</dbReference>
<gene>
    <name evidence="10" type="primary">argF</name>
    <name evidence="10" type="ORF">I0Q91_10685</name>
</gene>
<evidence type="ECO:0000313" key="10">
    <source>
        <dbReference type="EMBL" id="MBF8437550.1"/>
    </source>
</evidence>
<dbReference type="HAMAP" id="MF_01109">
    <property type="entry name" value="OTCase"/>
    <property type="match status" value="1"/>
</dbReference>
<dbReference type="GO" id="GO:0019240">
    <property type="term" value="P:citrulline biosynthetic process"/>
    <property type="evidence" value="ECO:0007669"/>
    <property type="project" value="TreeGrafter"/>
</dbReference>
<dbReference type="NCBIfam" id="NF001986">
    <property type="entry name" value="PRK00779.1"/>
    <property type="match status" value="1"/>
</dbReference>
<feature type="binding site" evidence="6">
    <location>
        <begin position="272"/>
        <end position="273"/>
    </location>
    <ligand>
        <name>carbamoyl phosphate</name>
        <dbReference type="ChEBI" id="CHEBI:58228"/>
    </ligand>
</feature>
<feature type="binding site" evidence="6">
    <location>
        <begin position="235"/>
        <end position="236"/>
    </location>
    <ligand>
        <name>L-ornithine</name>
        <dbReference type="ChEBI" id="CHEBI:46911"/>
    </ligand>
</feature>
<accession>A0A931AVJ1</accession>
<dbReference type="InterPro" id="IPR006130">
    <property type="entry name" value="Asp/Orn_carbamoylTrfase"/>
</dbReference>
<dbReference type="Pfam" id="PF00185">
    <property type="entry name" value="OTCace"/>
    <property type="match status" value="1"/>
</dbReference>
<dbReference type="GO" id="GO:0042450">
    <property type="term" value="P:L-arginine biosynthetic process via ornithine"/>
    <property type="evidence" value="ECO:0007669"/>
    <property type="project" value="UniProtKB-UniRule"/>
</dbReference>
<dbReference type="AlphaFoldDB" id="A0A931AVJ1"/>
<evidence type="ECO:0000256" key="3">
    <source>
        <dbReference type="ARBA" id="ARBA00022490"/>
    </source>
</evidence>
<dbReference type="PANTHER" id="PTHR45753">
    <property type="entry name" value="ORNITHINE CARBAMOYLTRANSFERASE, MITOCHONDRIAL"/>
    <property type="match status" value="1"/>
</dbReference>
<dbReference type="FunFam" id="3.40.50.1370:FF:000008">
    <property type="entry name" value="Ornithine carbamoyltransferase"/>
    <property type="match status" value="1"/>
</dbReference>
<evidence type="ECO:0000256" key="5">
    <source>
        <dbReference type="ARBA" id="ARBA00048772"/>
    </source>
</evidence>
<dbReference type="EC" id="2.1.3.3" evidence="6 7"/>
<dbReference type="RefSeq" id="WP_270454544.1">
    <property type="nucleotide sequence ID" value="NZ_JADPIE010000006.1"/>
</dbReference>
<dbReference type="PROSITE" id="PS00097">
    <property type="entry name" value="CARBAMOYLTRANSFERASE"/>
    <property type="match status" value="1"/>
</dbReference>
<evidence type="ECO:0000256" key="2">
    <source>
        <dbReference type="ARBA" id="ARBA00007805"/>
    </source>
</evidence>
<feature type="binding site" evidence="6">
    <location>
        <position position="108"/>
    </location>
    <ligand>
        <name>carbamoyl phosphate</name>
        <dbReference type="ChEBI" id="CHEBI:58228"/>
    </ligand>
</feature>
<dbReference type="PANTHER" id="PTHR45753:SF1">
    <property type="entry name" value="ORNITHINE CARBAMOYLTRANSFERASE, CATABOLIC"/>
    <property type="match status" value="1"/>
</dbReference>
<dbReference type="InterPro" id="IPR002292">
    <property type="entry name" value="Orn/put_carbamltrans"/>
</dbReference>
<feature type="binding site" evidence="6">
    <location>
        <begin position="135"/>
        <end position="138"/>
    </location>
    <ligand>
        <name>carbamoyl phosphate</name>
        <dbReference type="ChEBI" id="CHEBI:58228"/>
    </ligand>
</feature>
<comment type="similarity">
    <text evidence="2 6">Belongs to the aspartate/ornithine carbamoyltransferase superfamily. OTCase family.</text>
</comment>
<comment type="subcellular location">
    <subcellularLocation>
        <location evidence="1 6">Cytoplasm</location>
    </subcellularLocation>
</comment>
<comment type="caution">
    <text evidence="10">The sequence shown here is derived from an EMBL/GenBank/DDBJ whole genome shotgun (WGS) entry which is preliminary data.</text>
</comment>
<feature type="binding site" evidence="6">
    <location>
        <position position="317"/>
    </location>
    <ligand>
        <name>carbamoyl phosphate</name>
        <dbReference type="ChEBI" id="CHEBI:58228"/>
    </ligand>
</feature>
<keyword evidence="11" id="KW-1185">Reference proteome</keyword>
<organism evidence="10 11">
    <name type="scientific">Halonatronomonas betaini</name>
    <dbReference type="NCBI Taxonomy" id="2778430"/>
    <lineage>
        <taxon>Bacteria</taxon>
        <taxon>Bacillati</taxon>
        <taxon>Bacillota</taxon>
        <taxon>Clostridia</taxon>
        <taxon>Halanaerobiales</taxon>
        <taxon>Halarsenatibacteraceae</taxon>
        <taxon>Halonatronomonas</taxon>
    </lineage>
</organism>
<evidence type="ECO:0000256" key="1">
    <source>
        <dbReference type="ARBA" id="ARBA00004496"/>
    </source>
</evidence>
<dbReference type="NCBIfam" id="TIGR00658">
    <property type="entry name" value="orni_carb_tr"/>
    <property type="match status" value="1"/>
</dbReference>
<feature type="binding site" evidence="6">
    <location>
        <position position="84"/>
    </location>
    <ligand>
        <name>carbamoyl phosphate</name>
        <dbReference type="ChEBI" id="CHEBI:58228"/>
    </ligand>
</feature>
<dbReference type="InterPro" id="IPR006131">
    <property type="entry name" value="Asp_carbamoyltransf_Asp/Orn-bd"/>
</dbReference>
<dbReference type="PRINTS" id="PR00100">
    <property type="entry name" value="AOTCASE"/>
</dbReference>
<evidence type="ECO:0000256" key="4">
    <source>
        <dbReference type="ARBA" id="ARBA00022679"/>
    </source>
</evidence>
<keyword evidence="3 6" id="KW-0963">Cytoplasm</keyword>
<proteinExistence type="inferred from homology"/>
<feature type="binding site" evidence="6">
    <location>
        <position position="231"/>
    </location>
    <ligand>
        <name>L-ornithine</name>
        <dbReference type="ChEBI" id="CHEBI:46911"/>
    </ligand>
</feature>
<evidence type="ECO:0000256" key="6">
    <source>
        <dbReference type="HAMAP-Rule" id="MF_01109"/>
    </source>
</evidence>
<evidence type="ECO:0000256" key="7">
    <source>
        <dbReference type="NCBIfam" id="TIGR00658"/>
    </source>
</evidence>
<dbReference type="InterPro" id="IPR036901">
    <property type="entry name" value="Asp/Orn_carbamoylTrfase_sf"/>
</dbReference>
<dbReference type="Proteomes" id="UP000621436">
    <property type="component" value="Unassembled WGS sequence"/>
</dbReference>
<sequence length="331" mass="37018">MPKNLSGRNFLTLLDFSREDIEYLLQLSHDLKQKKRSGIKGDLLENKNIALIFEKPSTRTRCAFAVGAADEGASTEYLGKNDIQLGKKESVADTARVLGRYFDGIQFRGFEHETVEILGEYAGVPVWNGLTDKYHPTQILADLMTMEENFGYLEGLNFVYTGDGRNNMANSLMIGGAIVGLNVTICSPESLWPEEGLVKKAEKFAEASGGSVTLTADPVAGVEDADVIYTDVWVSMGEEDQFENRIELLKPYQVNQEMIDNTDNPDVIFLHCLPAYHNRETENGEKIYQDYGMAEMEVTDEVFESEHSKVFDQAENRMHTIKAVMVATLGK</sequence>
<feature type="binding site" evidence="6">
    <location>
        <position position="167"/>
    </location>
    <ligand>
        <name>L-ornithine</name>
        <dbReference type="ChEBI" id="CHEBI:46911"/>
    </ligand>
</feature>
<dbReference type="GO" id="GO:0005737">
    <property type="term" value="C:cytoplasm"/>
    <property type="evidence" value="ECO:0007669"/>
    <property type="project" value="UniProtKB-SubCell"/>
</dbReference>
<evidence type="ECO:0000259" key="8">
    <source>
        <dbReference type="Pfam" id="PF00185"/>
    </source>
</evidence>
<dbReference type="InterPro" id="IPR006132">
    <property type="entry name" value="Asp/Orn_carbamoyltranf_P-bd"/>
</dbReference>
<evidence type="ECO:0000313" key="11">
    <source>
        <dbReference type="Proteomes" id="UP000621436"/>
    </source>
</evidence>
<keyword evidence="4 6" id="KW-0808">Transferase</keyword>
<dbReference type="InterPro" id="IPR024904">
    <property type="entry name" value="OTCase_ArgI"/>
</dbReference>
<name>A0A931AVJ1_9FIRM</name>
<reference evidence="10" key="1">
    <citation type="submission" date="2020-11" db="EMBL/GenBank/DDBJ databases">
        <title>Halonatronomonas betainensis gen. nov., sp. nov. a novel haloalkaliphilic representative of the family Halanaerobiacae capable of betaine degradation.</title>
        <authorList>
            <person name="Boltyanskaya Y."/>
            <person name="Kevbrin V."/>
            <person name="Detkova E."/>
            <person name="Grouzdev D.S."/>
            <person name="Koziaeva V."/>
            <person name="Zhilina T."/>
        </authorList>
    </citation>
    <scope>NUCLEOTIDE SEQUENCE</scope>
    <source>
        <strain evidence="10">Z-7014</strain>
    </source>
</reference>
<dbReference type="Gene3D" id="3.40.50.1370">
    <property type="entry name" value="Aspartate/ornithine carbamoyltransferase"/>
    <property type="match status" value="2"/>
</dbReference>
<evidence type="ECO:0000259" key="9">
    <source>
        <dbReference type="Pfam" id="PF02729"/>
    </source>
</evidence>
<dbReference type="PRINTS" id="PR00102">
    <property type="entry name" value="OTCASE"/>
</dbReference>
<dbReference type="EMBL" id="JADPIE010000006">
    <property type="protein sequence ID" value="MBF8437550.1"/>
    <property type="molecule type" value="Genomic_DNA"/>
</dbReference>
<dbReference type="Pfam" id="PF02729">
    <property type="entry name" value="OTCace_N"/>
    <property type="match status" value="1"/>
</dbReference>
<protein>
    <recommendedName>
        <fullName evidence="6 7">Ornithine carbamoyltransferase</fullName>
        <shortName evidence="6">OTCase</shortName>
        <ecNumber evidence="6 7">2.1.3.3</ecNumber>
    </recommendedName>
</protein>
<dbReference type="GO" id="GO:0016597">
    <property type="term" value="F:amino acid binding"/>
    <property type="evidence" value="ECO:0007669"/>
    <property type="project" value="InterPro"/>
</dbReference>
<feature type="domain" description="Aspartate/ornithine carbamoyltransferase Asp/Orn-binding" evidence="8">
    <location>
        <begin position="154"/>
        <end position="327"/>
    </location>
</feature>
<feature type="domain" description="Aspartate/ornithine carbamoyltransferase carbamoyl-P binding" evidence="9">
    <location>
        <begin position="8"/>
        <end position="148"/>
    </location>
</feature>
<comment type="catalytic activity">
    <reaction evidence="5 6">
        <text>carbamoyl phosphate + L-ornithine = L-citrulline + phosphate + H(+)</text>
        <dbReference type="Rhea" id="RHEA:19513"/>
        <dbReference type="ChEBI" id="CHEBI:15378"/>
        <dbReference type="ChEBI" id="CHEBI:43474"/>
        <dbReference type="ChEBI" id="CHEBI:46911"/>
        <dbReference type="ChEBI" id="CHEBI:57743"/>
        <dbReference type="ChEBI" id="CHEBI:58228"/>
        <dbReference type="EC" id="2.1.3.3"/>
    </reaction>
</comment>